<dbReference type="EMBL" id="RCHS01003836">
    <property type="protein sequence ID" value="RMX39314.1"/>
    <property type="molecule type" value="Genomic_DNA"/>
</dbReference>
<evidence type="ECO:0000313" key="2">
    <source>
        <dbReference type="Proteomes" id="UP000275408"/>
    </source>
</evidence>
<comment type="caution">
    <text evidence="1">The sequence shown here is derived from an EMBL/GenBank/DDBJ whole genome shotgun (WGS) entry which is preliminary data.</text>
</comment>
<protein>
    <submittedName>
        <fullName evidence="1">Uncharacterized protein</fullName>
    </submittedName>
</protein>
<organism evidence="1 2">
    <name type="scientific">Pocillopora damicornis</name>
    <name type="common">Cauliflower coral</name>
    <name type="synonym">Millepora damicornis</name>
    <dbReference type="NCBI Taxonomy" id="46731"/>
    <lineage>
        <taxon>Eukaryota</taxon>
        <taxon>Metazoa</taxon>
        <taxon>Cnidaria</taxon>
        <taxon>Anthozoa</taxon>
        <taxon>Hexacorallia</taxon>
        <taxon>Scleractinia</taxon>
        <taxon>Astrocoeniina</taxon>
        <taxon>Pocilloporidae</taxon>
        <taxon>Pocillopora</taxon>
    </lineage>
</organism>
<sequence>MAERHGRSIIPSLMKPQASLPYQQIQDGWNNFLRTPYVNFRPVESTNTSFIHSRILPSTKKAQVKLISTDTQALKLSEIAAWIEFQFG</sequence>
<proteinExistence type="predicted"/>
<keyword evidence="2" id="KW-1185">Reference proteome</keyword>
<evidence type="ECO:0000313" key="1">
    <source>
        <dbReference type="EMBL" id="RMX39314.1"/>
    </source>
</evidence>
<accession>A0A3M6TDJ5</accession>
<dbReference type="Proteomes" id="UP000275408">
    <property type="component" value="Unassembled WGS sequence"/>
</dbReference>
<dbReference type="AlphaFoldDB" id="A0A3M6TDJ5"/>
<gene>
    <name evidence="1" type="ORF">pdam_00017860</name>
</gene>
<reference evidence="1 2" key="1">
    <citation type="journal article" date="2018" name="Sci. Rep.">
        <title>Comparative analysis of the Pocillopora damicornis genome highlights role of immune system in coral evolution.</title>
        <authorList>
            <person name="Cunning R."/>
            <person name="Bay R.A."/>
            <person name="Gillette P."/>
            <person name="Baker A.C."/>
            <person name="Traylor-Knowles N."/>
        </authorList>
    </citation>
    <scope>NUCLEOTIDE SEQUENCE [LARGE SCALE GENOMIC DNA]</scope>
    <source>
        <strain evidence="1">RSMAS</strain>
        <tissue evidence="1">Whole animal</tissue>
    </source>
</reference>
<name>A0A3M6TDJ5_POCDA</name>